<comment type="caution">
    <text evidence="2">The sequence shown here is derived from an EMBL/GenBank/DDBJ whole genome shotgun (WGS) entry which is preliminary data.</text>
</comment>
<reference evidence="2" key="1">
    <citation type="journal article" date="2021" name="bioRxiv">
        <title>Whole Genome Assembly and Annotation of Northern Wild Rice, Zizania palustris L., Supports a Whole Genome Duplication in the Zizania Genus.</title>
        <authorList>
            <person name="Haas M."/>
            <person name="Kono T."/>
            <person name="Macchietto M."/>
            <person name="Millas R."/>
            <person name="McGilp L."/>
            <person name="Shao M."/>
            <person name="Duquette J."/>
            <person name="Hirsch C.N."/>
            <person name="Kimball J."/>
        </authorList>
    </citation>
    <scope>NUCLEOTIDE SEQUENCE</scope>
    <source>
        <tissue evidence="2">Fresh leaf tissue</tissue>
    </source>
</reference>
<feature type="region of interest" description="Disordered" evidence="1">
    <location>
        <begin position="1"/>
        <end position="68"/>
    </location>
</feature>
<proteinExistence type="predicted"/>
<feature type="compositionally biased region" description="Polar residues" evidence="1">
    <location>
        <begin position="222"/>
        <end position="239"/>
    </location>
</feature>
<evidence type="ECO:0000313" key="2">
    <source>
        <dbReference type="EMBL" id="KAG8087791.1"/>
    </source>
</evidence>
<gene>
    <name evidence="2" type="ORF">GUJ93_ZPchr0010g10424</name>
</gene>
<keyword evidence="3" id="KW-1185">Reference proteome</keyword>
<organism evidence="2 3">
    <name type="scientific">Zizania palustris</name>
    <name type="common">Northern wild rice</name>
    <dbReference type="NCBI Taxonomy" id="103762"/>
    <lineage>
        <taxon>Eukaryota</taxon>
        <taxon>Viridiplantae</taxon>
        <taxon>Streptophyta</taxon>
        <taxon>Embryophyta</taxon>
        <taxon>Tracheophyta</taxon>
        <taxon>Spermatophyta</taxon>
        <taxon>Magnoliopsida</taxon>
        <taxon>Liliopsida</taxon>
        <taxon>Poales</taxon>
        <taxon>Poaceae</taxon>
        <taxon>BOP clade</taxon>
        <taxon>Oryzoideae</taxon>
        <taxon>Oryzeae</taxon>
        <taxon>Zizaniinae</taxon>
        <taxon>Zizania</taxon>
    </lineage>
</organism>
<evidence type="ECO:0000256" key="1">
    <source>
        <dbReference type="SAM" id="MobiDB-lite"/>
    </source>
</evidence>
<accession>A0A8J6BM30</accession>
<feature type="region of interest" description="Disordered" evidence="1">
    <location>
        <begin position="222"/>
        <end position="259"/>
    </location>
</feature>
<dbReference type="AlphaFoldDB" id="A0A8J6BM30"/>
<reference evidence="2" key="2">
    <citation type="submission" date="2021-02" db="EMBL/GenBank/DDBJ databases">
        <authorList>
            <person name="Kimball J.A."/>
            <person name="Haas M.W."/>
            <person name="Macchietto M."/>
            <person name="Kono T."/>
            <person name="Duquette J."/>
            <person name="Shao M."/>
        </authorList>
    </citation>
    <scope>NUCLEOTIDE SEQUENCE</scope>
    <source>
        <tissue evidence="2">Fresh leaf tissue</tissue>
    </source>
</reference>
<name>A0A8J6BM30_ZIZPA</name>
<dbReference type="OrthoDB" id="693750at2759"/>
<sequence>MDAKIHPRGEGNMSASHDGGGDGTGGGVPTPASAQALVAFPSATPPLSPSTPQTNQDAYPTPTDEPDDLSILDLIGVSETLKDVPPGREKSDINCFADDFYIFFGLNRMTHLQDPKIIPKVLWLTVANPDPVQGTINIPWVQVEPYDASVEGGCLMDMKCVRLRWTDVHAVNSLLVIFLAHKDEMLCAPMNPGEVEEIDKRLDPMSVETNITSFPFAVVQQSGGSEDQEVQRNNGSKRPSVSGRRSARLAAKNPEGKGPTSLALQVLAKKLRLIVDTPESASQKLGALFQQELSPSAIRAICELVKLGGGRTMLTKKQEGNGAPSSA</sequence>
<evidence type="ECO:0000313" key="3">
    <source>
        <dbReference type="Proteomes" id="UP000729402"/>
    </source>
</evidence>
<dbReference type="Proteomes" id="UP000729402">
    <property type="component" value="Unassembled WGS sequence"/>
</dbReference>
<protein>
    <submittedName>
        <fullName evidence="2">Uncharacterized protein</fullName>
    </submittedName>
</protein>
<dbReference type="EMBL" id="JAAALK010000082">
    <property type="protein sequence ID" value="KAG8087791.1"/>
    <property type="molecule type" value="Genomic_DNA"/>
</dbReference>